<accession>A0A0B6ZST1</accession>
<proteinExistence type="predicted"/>
<gene>
    <name evidence="1" type="primary">ORF75713</name>
</gene>
<dbReference type="EMBL" id="HACG01023940">
    <property type="protein sequence ID" value="CEK70805.1"/>
    <property type="molecule type" value="Transcribed_RNA"/>
</dbReference>
<name>A0A0B6ZST1_9EUPU</name>
<sequence>MIFINSTTYHFEHSEAWTESRTIIASEKESIRVIIENQVRPQPPSHSEAVVLYALFHSAISLPCALARKSQLAFSA</sequence>
<dbReference type="AlphaFoldDB" id="A0A0B6ZST1"/>
<evidence type="ECO:0000313" key="1">
    <source>
        <dbReference type="EMBL" id="CEK70805.1"/>
    </source>
</evidence>
<organism evidence="1">
    <name type="scientific">Arion vulgaris</name>
    <dbReference type="NCBI Taxonomy" id="1028688"/>
    <lineage>
        <taxon>Eukaryota</taxon>
        <taxon>Metazoa</taxon>
        <taxon>Spiralia</taxon>
        <taxon>Lophotrochozoa</taxon>
        <taxon>Mollusca</taxon>
        <taxon>Gastropoda</taxon>
        <taxon>Heterobranchia</taxon>
        <taxon>Euthyneura</taxon>
        <taxon>Panpulmonata</taxon>
        <taxon>Eupulmonata</taxon>
        <taxon>Stylommatophora</taxon>
        <taxon>Helicina</taxon>
        <taxon>Arionoidea</taxon>
        <taxon>Arionidae</taxon>
        <taxon>Arion</taxon>
    </lineage>
</organism>
<protein>
    <submittedName>
        <fullName evidence="1">Uncharacterized protein</fullName>
    </submittedName>
</protein>
<reference evidence="1" key="1">
    <citation type="submission" date="2014-12" db="EMBL/GenBank/DDBJ databases">
        <title>Insight into the proteome of Arion vulgaris.</title>
        <authorList>
            <person name="Aradska J."/>
            <person name="Bulat T."/>
            <person name="Smidak R."/>
            <person name="Sarate P."/>
            <person name="Gangsoo J."/>
            <person name="Sialana F."/>
            <person name="Bilban M."/>
            <person name="Lubec G."/>
        </authorList>
    </citation>
    <scope>NUCLEOTIDE SEQUENCE</scope>
    <source>
        <tissue evidence="1">Skin</tissue>
    </source>
</reference>